<dbReference type="EMBL" id="VUMU01000019">
    <property type="protein sequence ID" value="MST59093.1"/>
    <property type="molecule type" value="Genomic_DNA"/>
</dbReference>
<gene>
    <name evidence="1" type="ORF">FYJ59_12770</name>
</gene>
<reference evidence="1 2" key="1">
    <citation type="submission" date="2019-08" db="EMBL/GenBank/DDBJ databases">
        <title>In-depth cultivation of the pig gut microbiome towards novel bacterial diversity and tailored functional studies.</title>
        <authorList>
            <person name="Wylensek D."/>
            <person name="Hitch T.C.A."/>
            <person name="Clavel T."/>
        </authorList>
    </citation>
    <scope>NUCLEOTIDE SEQUENCE [LARGE SCALE GENOMIC DNA]</scope>
    <source>
        <strain evidence="1 2">WCA3-601-WT-6H</strain>
    </source>
</reference>
<keyword evidence="2" id="KW-1185">Reference proteome</keyword>
<organism evidence="1 2">
    <name type="scientific">Waltera intestinalis</name>
    <dbReference type="NCBI Taxonomy" id="2606635"/>
    <lineage>
        <taxon>Bacteria</taxon>
        <taxon>Bacillati</taxon>
        <taxon>Bacillota</taxon>
        <taxon>Clostridia</taxon>
        <taxon>Lachnospirales</taxon>
        <taxon>Lachnospiraceae</taxon>
        <taxon>Waltera</taxon>
    </lineage>
</organism>
<dbReference type="AlphaFoldDB" id="A0A6L5YM81"/>
<dbReference type="InterPro" id="IPR003772">
    <property type="entry name" value="YceD"/>
</dbReference>
<accession>A0A6L5YM81</accession>
<comment type="caution">
    <text evidence="1">The sequence shown here is derived from an EMBL/GenBank/DDBJ whole genome shotgun (WGS) entry which is preliminary data.</text>
</comment>
<proteinExistence type="predicted"/>
<name>A0A6L5YM81_9FIRM</name>
<dbReference type="Pfam" id="PF02620">
    <property type="entry name" value="YceD"/>
    <property type="match status" value="1"/>
</dbReference>
<protein>
    <submittedName>
        <fullName evidence="1">DUF177 domain-containing protein</fullName>
    </submittedName>
</protein>
<evidence type="ECO:0000313" key="1">
    <source>
        <dbReference type="EMBL" id="MST59093.1"/>
    </source>
</evidence>
<evidence type="ECO:0000313" key="2">
    <source>
        <dbReference type="Proteomes" id="UP000476055"/>
    </source>
</evidence>
<dbReference type="Proteomes" id="UP000476055">
    <property type="component" value="Unassembled WGS sequence"/>
</dbReference>
<dbReference type="RefSeq" id="WP_117466975.1">
    <property type="nucleotide sequence ID" value="NZ_VUMU01000019.1"/>
</dbReference>
<sequence length="174" mass="19435">MLVSLSDVLTSEGKVETVAIPLEMTSFKSRQGDFSITEKTPINLTFTNIGVNKAKVTGTAELTFDTKCDRCLTEVPTAMKLKFDRIVYSPEAEVSEEEDTEQSFMDGWQLDVEAFVYDEILVNWPAKILCKEDCKGICPVCGQNRNLKECGCDTFVPDPRMAAIQDIFNANKEV</sequence>